<keyword evidence="6 12" id="KW-0479">Metal-binding</keyword>
<dbReference type="PROSITE" id="PS51402">
    <property type="entry name" value="CATALASE_3"/>
    <property type="match status" value="1"/>
</dbReference>
<evidence type="ECO:0000256" key="3">
    <source>
        <dbReference type="ARBA" id="ARBA00012314"/>
    </source>
</evidence>
<dbReference type="SUPFAM" id="SSF56634">
    <property type="entry name" value="Heme-dependent catalase-like"/>
    <property type="match status" value="1"/>
</dbReference>
<proteinExistence type="inferred from homology"/>
<evidence type="ECO:0000256" key="5">
    <source>
        <dbReference type="ARBA" id="ARBA00022617"/>
    </source>
</evidence>
<dbReference type="PANTHER" id="PTHR11465:SF9">
    <property type="entry name" value="CATALASE"/>
    <property type="match status" value="1"/>
</dbReference>
<evidence type="ECO:0000259" key="15">
    <source>
        <dbReference type="SMART" id="SM01060"/>
    </source>
</evidence>
<keyword evidence="4 13" id="KW-0575">Peroxidase</keyword>
<dbReference type="PIRSF" id="PIRSF038928">
    <property type="entry name" value="Catalase_clade1-3"/>
    <property type="match status" value="1"/>
</dbReference>
<dbReference type="InterPro" id="IPR002226">
    <property type="entry name" value="Catalase_haem_BS"/>
</dbReference>
<evidence type="ECO:0000256" key="2">
    <source>
        <dbReference type="ARBA" id="ARBA00005329"/>
    </source>
</evidence>
<dbReference type="Pfam" id="PF06628">
    <property type="entry name" value="Catalase-rel"/>
    <property type="match status" value="1"/>
</dbReference>
<comment type="catalytic activity">
    <reaction evidence="10 13">
        <text>2 H2O2 = O2 + 2 H2O</text>
        <dbReference type="Rhea" id="RHEA:20309"/>
        <dbReference type="ChEBI" id="CHEBI:15377"/>
        <dbReference type="ChEBI" id="CHEBI:15379"/>
        <dbReference type="ChEBI" id="CHEBI:16240"/>
        <dbReference type="EC" id="1.11.1.6"/>
    </reaction>
</comment>
<comment type="similarity">
    <text evidence="2 13">Belongs to the catalase family.</text>
</comment>
<organism evidence="16 17">
    <name type="scientific">Blastopirellula retiformator</name>
    <dbReference type="NCBI Taxonomy" id="2527970"/>
    <lineage>
        <taxon>Bacteria</taxon>
        <taxon>Pseudomonadati</taxon>
        <taxon>Planctomycetota</taxon>
        <taxon>Planctomycetia</taxon>
        <taxon>Pirellulales</taxon>
        <taxon>Pirellulaceae</taxon>
        <taxon>Blastopirellula</taxon>
    </lineage>
</organism>
<dbReference type="SMART" id="SM01060">
    <property type="entry name" value="Catalase"/>
    <property type="match status" value="1"/>
</dbReference>
<feature type="active site" evidence="11">
    <location>
        <position position="188"/>
    </location>
</feature>
<dbReference type="PANTHER" id="PTHR11465">
    <property type="entry name" value="CATALASE"/>
    <property type="match status" value="1"/>
</dbReference>
<dbReference type="InterPro" id="IPR018028">
    <property type="entry name" value="Catalase"/>
</dbReference>
<evidence type="ECO:0000256" key="9">
    <source>
        <dbReference type="ARBA" id="ARBA00023324"/>
    </source>
</evidence>
<evidence type="ECO:0000256" key="14">
    <source>
        <dbReference type="SAM" id="MobiDB-lite"/>
    </source>
</evidence>
<keyword evidence="7 13" id="KW-0560">Oxidoreductase</keyword>
<dbReference type="InterPro" id="IPR020835">
    <property type="entry name" value="Catalase_sf"/>
</dbReference>
<evidence type="ECO:0000256" key="4">
    <source>
        <dbReference type="ARBA" id="ARBA00022559"/>
    </source>
</evidence>
<evidence type="ECO:0000256" key="6">
    <source>
        <dbReference type="ARBA" id="ARBA00022723"/>
    </source>
</evidence>
<dbReference type="CDD" id="cd08156">
    <property type="entry name" value="catalase_clade_3"/>
    <property type="match status" value="1"/>
</dbReference>
<feature type="domain" description="Catalase core" evidence="15">
    <location>
        <begin position="69"/>
        <end position="450"/>
    </location>
</feature>
<dbReference type="EC" id="1.11.1.6" evidence="3 13"/>
<feature type="active site" evidence="11">
    <location>
        <position position="116"/>
    </location>
</feature>
<dbReference type="PROSITE" id="PS00438">
    <property type="entry name" value="CATALASE_2"/>
    <property type="match status" value="1"/>
</dbReference>
<dbReference type="GO" id="GO:0005737">
    <property type="term" value="C:cytoplasm"/>
    <property type="evidence" value="ECO:0007669"/>
    <property type="project" value="TreeGrafter"/>
</dbReference>
<evidence type="ECO:0000313" key="16">
    <source>
        <dbReference type="EMBL" id="TWT38906.1"/>
    </source>
</evidence>
<evidence type="ECO:0000256" key="1">
    <source>
        <dbReference type="ARBA" id="ARBA00001971"/>
    </source>
</evidence>
<accession>A0A5C5VJW5</accession>
<keyword evidence="9 13" id="KW-0376">Hydrogen peroxide</keyword>
<keyword evidence="17" id="KW-1185">Reference proteome</keyword>
<dbReference type="InterPro" id="IPR024711">
    <property type="entry name" value="Catalase_clade1/3"/>
</dbReference>
<dbReference type="Gene3D" id="2.40.180.10">
    <property type="entry name" value="Catalase core domain"/>
    <property type="match status" value="1"/>
</dbReference>
<dbReference type="GO" id="GO:0020037">
    <property type="term" value="F:heme binding"/>
    <property type="evidence" value="ECO:0007669"/>
    <property type="project" value="InterPro"/>
</dbReference>
<feature type="compositionally biased region" description="Basic and acidic residues" evidence="14">
    <location>
        <begin position="25"/>
        <end position="38"/>
    </location>
</feature>
<feature type="binding site" description="axial binding residue" evidence="12">
    <location>
        <position position="398"/>
    </location>
    <ligand>
        <name>heme</name>
        <dbReference type="ChEBI" id="CHEBI:30413"/>
    </ligand>
    <ligandPart>
        <name>Fe</name>
        <dbReference type="ChEBI" id="CHEBI:18248"/>
    </ligandPart>
</feature>
<evidence type="ECO:0000256" key="11">
    <source>
        <dbReference type="PIRSR" id="PIRSR038928-1"/>
    </source>
</evidence>
<dbReference type="GO" id="GO:0042744">
    <property type="term" value="P:hydrogen peroxide catabolic process"/>
    <property type="evidence" value="ECO:0007669"/>
    <property type="project" value="UniProtKB-KW"/>
</dbReference>
<dbReference type="GO" id="GO:0004096">
    <property type="term" value="F:catalase activity"/>
    <property type="evidence" value="ECO:0007669"/>
    <property type="project" value="UniProtKB-EC"/>
</dbReference>
<evidence type="ECO:0000256" key="7">
    <source>
        <dbReference type="ARBA" id="ARBA00023002"/>
    </source>
</evidence>
<evidence type="ECO:0000313" key="17">
    <source>
        <dbReference type="Proteomes" id="UP000318878"/>
    </source>
</evidence>
<dbReference type="Pfam" id="PF00199">
    <property type="entry name" value="Catalase"/>
    <property type="match status" value="1"/>
</dbReference>
<dbReference type="InterPro" id="IPR040333">
    <property type="entry name" value="Catalase_3"/>
</dbReference>
<dbReference type="PRINTS" id="PR00067">
    <property type="entry name" value="CATALASE"/>
</dbReference>
<dbReference type="EMBL" id="SJPF01000001">
    <property type="protein sequence ID" value="TWT38906.1"/>
    <property type="molecule type" value="Genomic_DNA"/>
</dbReference>
<dbReference type="Proteomes" id="UP000318878">
    <property type="component" value="Unassembled WGS sequence"/>
</dbReference>
<dbReference type="InterPro" id="IPR011614">
    <property type="entry name" value="Catalase_core"/>
</dbReference>
<gene>
    <name evidence="16" type="primary">katA</name>
    <name evidence="16" type="ORF">Enr8_06000</name>
</gene>
<dbReference type="GO" id="GO:0046872">
    <property type="term" value="F:metal ion binding"/>
    <property type="evidence" value="ECO:0007669"/>
    <property type="project" value="UniProtKB-KW"/>
</dbReference>
<evidence type="ECO:0000256" key="8">
    <source>
        <dbReference type="ARBA" id="ARBA00023004"/>
    </source>
</evidence>
<evidence type="ECO:0000256" key="12">
    <source>
        <dbReference type="PIRSR" id="PIRSR038928-2"/>
    </source>
</evidence>
<evidence type="ECO:0000256" key="13">
    <source>
        <dbReference type="RuleBase" id="RU000498"/>
    </source>
</evidence>
<comment type="caution">
    <text evidence="16">The sequence shown here is derived from an EMBL/GenBank/DDBJ whole genome shotgun (WGS) entry which is preliminary data.</text>
</comment>
<dbReference type="InterPro" id="IPR010582">
    <property type="entry name" value="Catalase_immune_responsive"/>
</dbReference>
<name>A0A5C5VJW5_9BACT</name>
<protein>
    <recommendedName>
        <fullName evidence="3 13">Catalase</fullName>
        <ecNumber evidence="3 13">1.11.1.6</ecNumber>
    </recommendedName>
</protein>
<dbReference type="InterPro" id="IPR024708">
    <property type="entry name" value="Catalase_AS"/>
</dbReference>
<reference evidence="16 17" key="1">
    <citation type="submission" date="2019-02" db="EMBL/GenBank/DDBJ databases">
        <title>Deep-cultivation of Planctomycetes and their phenomic and genomic characterization uncovers novel biology.</title>
        <authorList>
            <person name="Wiegand S."/>
            <person name="Jogler M."/>
            <person name="Boedeker C."/>
            <person name="Pinto D."/>
            <person name="Vollmers J."/>
            <person name="Rivas-Marin E."/>
            <person name="Kohn T."/>
            <person name="Peeters S.H."/>
            <person name="Heuer A."/>
            <person name="Rast P."/>
            <person name="Oberbeckmann S."/>
            <person name="Bunk B."/>
            <person name="Jeske O."/>
            <person name="Meyerdierks A."/>
            <person name="Storesund J.E."/>
            <person name="Kallscheuer N."/>
            <person name="Luecker S."/>
            <person name="Lage O.M."/>
            <person name="Pohl T."/>
            <person name="Merkel B.J."/>
            <person name="Hornburger P."/>
            <person name="Mueller R.-W."/>
            <person name="Bruemmer F."/>
            <person name="Labrenz M."/>
            <person name="Spormann A.M."/>
            <person name="Op Den Camp H."/>
            <person name="Overmann J."/>
            <person name="Amann R."/>
            <person name="Jetten M.S.M."/>
            <person name="Mascher T."/>
            <person name="Medema M.H."/>
            <person name="Devos D.P."/>
            <person name="Kaster A.-K."/>
            <person name="Ovreas L."/>
            <person name="Rohde M."/>
            <person name="Galperin M.Y."/>
            <person name="Jogler C."/>
        </authorList>
    </citation>
    <scope>NUCLEOTIDE SEQUENCE [LARGE SCALE GENOMIC DNA]</scope>
    <source>
        <strain evidence="16 17">Enr8</strain>
    </source>
</reference>
<keyword evidence="5 12" id="KW-0349">Heme</keyword>
<keyword evidence="8 12" id="KW-0408">Iron</keyword>
<sequence length="542" mass="61619">MVCLSGVAPAQLSREGKNRSPPPFCERDARLGDDDPRETYNNGFHTCRATRQQAKGRKNMSDKKPKPTTTDAGIPVASDEHSLTVGADGPILLHDNYLIEQMANFNRERIAERQPHAKGSGAFGQFEVTHDVSAYTKAAVFQPGTKTDALMRFSTVAGERGSPDTWRDPRGFALKLYTTEGNYDMVGNNTPVFFIRDPMKFQHFIRSQKRRADNGLRDHDMQWDFWTLSPESAHQVTWLMGDRGIPKTWRNMNGYSSHTYMWVNAKGERFWVKYHFKTDQGIECLTQDEAVRIAGEDSDYHRRDLFNSIQQGDYPSWTLQMQIMPYEEAETYRFNPFDLTKVWPHSDYPLQEVGKLTLNRNPTDFHTEIEQAAFEPNNLVPGIGASPDKMLLGRMFAYADAHRARMGVNYKQIPVNRPQCPFHSYSKDGAMRTENVTDPVYAPNSKGGPQADPDRYPQNDVWDAGGSFVREAYTLRKDDDDWGQAGTLVREVMDDAARDRLVSNVVGHLSDGVSSPVLERAIQYWRNIDKKIGDRIAEGIKS</sequence>
<dbReference type="AlphaFoldDB" id="A0A5C5VJW5"/>
<evidence type="ECO:0000256" key="10">
    <source>
        <dbReference type="ARBA" id="ARBA00049254"/>
    </source>
</evidence>
<dbReference type="PROSITE" id="PS00437">
    <property type="entry name" value="CATALASE_1"/>
    <property type="match status" value="1"/>
</dbReference>
<dbReference type="GO" id="GO:0042542">
    <property type="term" value="P:response to hydrogen peroxide"/>
    <property type="evidence" value="ECO:0007669"/>
    <property type="project" value="TreeGrafter"/>
</dbReference>
<feature type="region of interest" description="Disordered" evidence="14">
    <location>
        <begin position="1"/>
        <end position="75"/>
    </location>
</feature>
<feature type="compositionally biased region" description="Polar residues" evidence="14">
    <location>
        <begin position="39"/>
        <end position="53"/>
    </location>
</feature>
<dbReference type="FunFam" id="2.40.180.10:FF:000001">
    <property type="entry name" value="Catalase"/>
    <property type="match status" value="1"/>
</dbReference>
<comment type="cofactor">
    <cofactor evidence="1 12">
        <name>heme</name>
        <dbReference type="ChEBI" id="CHEBI:30413"/>
    </cofactor>
</comment>